<evidence type="ECO:0000313" key="2">
    <source>
        <dbReference type="Proteomes" id="UP000327085"/>
    </source>
</evidence>
<organism evidence="1 2">
    <name type="scientific">Prunus dulcis</name>
    <name type="common">Almond</name>
    <name type="synonym">Amygdalus dulcis</name>
    <dbReference type="NCBI Taxonomy" id="3755"/>
    <lineage>
        <taxon>Eukaryota</taxon>
        <taxon>Viridiplantae</taxon>
        <taxon>Streptophyta</taxon>
        <taxon>Embryophyta</taxon>
        <taxon>Tracheophyta</taxon>
        <taxon>Spermatophyta</taxon>
        <taxon>Magnoliopsida</taxon>
        <taxon>eudicotyledons</taxon>
        <taxon>Gunneridae</taxon>
        <taxon>Pentapetalae</taxon>
        <taxon>rosids</taxon>
        <taxon>fabids</taxon>
        <taxon>Rosales</taxon>
        <taxon>Rosaceae</taxon>
        <taxon>Amygdaloideae</taxon>
        <taxon>Amygdaleae</taxon>
        <taxon>Prunus</taxon>
    </lineage>
</organism>
<dbReference type="Gramene" id="VVA33667">
    <property type="protein sequence ID" value="VVA33667"/>
    <property type="gene ID" value="Prudul26B029047"/>
</dbReference>
<sequence>SLAILSILSIISRYIAQIKHERVGNYRLRNYRDNIDENIDILTMIKWIWAKISPTQSPIISAFKTVSGTKCGRKEQSYTLSWKLIILSEIESTNTRAQHTGPKIQVHMKVKHRD</sequence>
<dbReference type="Proteomes" id="UP000327085">
    <property type="component" value="Chromosome 2"/>
</dbReference>
<dbReference type="AlphaFoldDB" id="A0A5E4G1P6"/>
<dbReference type="InParanoid" id="A0A5E4G1P6"/>
<feature type="non-terminal residue" evidence="1">
    <location>
        <position position="114"/>
    </location>
</feature>
<name>A0A5E4G1P6_PRUDU</name>
<protein>
    <submittedName>
        <fullName evidence="1">Uncharacterized protein</fullName>
    </submittedName>
</protein>
<feature type="non-terminal residue" evidence="1">
    <location>
        <position position="1"/>
    </location>
</feature>
<reference evidence="2" key="1">
    <citation type="journal article" date="2020" name="Plant J.">
        <title>Transposons played a major role in the diversification between the closely related almond and peach genomes: results from the almond genome sequence.</title>
        <authorList>
            <person name="Alioto T."/>
            <person name="Alexiou K.G."/>
            <person name="Bardil A."/>
            <person name="Barteri F."/>
            <person name="Castanera R."/>
            <person name="Cruz F."/>
            <person name="Dhingra A."/>
            <person name="Duval H."/>
            <person name="Fernandez I Marti A."/>
            <person name="Frias L."/>
            <person name="Galan B."/>
            <person name="Garcia J.L."/>
            <person name="Howad W."/>
            <person name="Gomez-Garrido J."/>
            <person name="Gut M."/>
            <person name="Julca I."/>
            <person name="Morata J."/>
            <person name="Puigdomenech P."/>
            <person name="Ribeca P."/>
            <person name="Rubio Cabetas M.J."/>
            <person name="Vlasova A."/>
            <person name="Wirthensohn M."/>
            <person name="Garcia-Mas J."/>
            <person name="Gabaldon T."/>
            <person name="Casacuberta J.M."/>
            <person name="Arus P."/>
        </authorList>
    </citation>
    <scope>NUCLEOTIDE SEQUENCE [LARGE SCALE GENOMIC DNA]</scope>
    <source>
        <strain evidence="2">cv. Texas</strain>
    </source>
</reference>
<proteinExistence type="predicted"/>
<gene>
    <name evidence="1" type="ORF">ALMOND_2B029047</name>
</gene>
<dbReference type="EMBL" id="CABIKO010000298">
    <property type="protein sequence ID" value="VVA33667.1"/>
    <property type="molecule type" value="Genomic_DNA"/>
</dbReference>
<accession>A0A5E4G1P6</accession>
<evidence type="ECO:0000313" key="1">
    <source>
        <dbReference type="EMBL" id="VVA33667.1"/>
    </source>
</evidence>